<name>A0A3R9NXF7_9BACT</name>
<feature type="signal peptide" evidence="1">
    <location>
        <begin position="1"/>
        <end position="25"/>
    </location>
</feature>
<dbReference type="EMBL" id="RSDW01000001">
    <property type="protein sequence ID" value="RSL16946.1"/>
    <property type="molecule type" value="Genomic_DNA"/>
</dbReference>
<accession>A0A3R9NXF7</accession>
<gene>
    <name evidence="2" type="ORF">EDE15_2473</name>
</gene>
<dbReference type="Proteomes" id="UP000269669">
    <property type="component" value="Unassembled WGS sequence"/>
</dbReference>
<keyword evidence="3" id="KW-1185">Reference proteome</keyword>
<reference evidence="2 3" key="1">
    <citation type="submission" date="2018-12" db="EMBL/GenBank/DDBJ databases">
        <title>Sequencing of bacterial isolates from soil warming experiment in Harvard Forest, Massachusetts, USA.</title>
        <authorList>
            <person name="Deangelis K."/>
        </authorList>
    </citation>
    <scope>NUCLEOTIDE SEQUENCE [LARGE SCALE GENOMIC DNA]</scope>
    <source>
        <strain evidence="2 3">EB153</strain>
    </source>
</reference>
<dbReference type="RefSeq" id="WP_125485495.1">
    <property type="nucleotide sequence ID" value="NZ_RSDW01000001.1"/>
</dbReference>
<feature type="chain" id="PRO_5018653538" description="OmpL-like beta-barrel porin-2" evidence="1">
    <location>
        <begin position="26"/>
        <end position="351"/>
    </location>
</feature>
<evidence type="ECO:0000313" key="2">
    <source>
        <dbReference type="EMBL" id="RSL16946.1"/>
    </source>
</evidence>
<proteinExistence type="predicted"/>
<evidence type="ECO:0000313" key="3">
    <source>
        <dbReference type="Proteomes" id="UP000269669"/>
    </source>
</evidence>
<keyword evidence="1" id="KW-0732">Signal</keyword>
<sequence length="351" mass="38362">MRITTRIAWLVAIATTVLVSGRALAQGCVAAHSNQRTMDELVKAYDGGSHGLWSIHNLTVDIGYRVFNSNKYFIGDQEIARPTAVRNHQNIFDIGVEYRLSPQWSFIADVPVYDGTRNQLYAPSGIYQVSGLGDIFLGAQRWIFRGPTESGGNIAVSASLKIPTGINDATGSALYKGQIIKATADQSMQPGDGGWGFELGTQGYKSLWHRADLYGQGQYLFNPMNTNGVPTFRSQPGQSIMSVTDQYLYRVGVSQGVPKLRGLALSLGVRGEGVPVRDLLGSSDGFRRPGTIVSLDPGLMYNLRRTTLSVNGPWALYRNRPPSVPEIQNNTPNGDAFFADYTVIVSLSHHF</sequence>
<dbReference type="OrthoDB" id="109037at2"/>
<evidence type="ECO:0000256" key="1">
    <source>
        <dbReference type="SAM" id="SignalP"/>
    </source>
</evidence>
<organism evidence="2 3">
    <name type="scientific">Edaphobacter aggregans</name>
    <dbReference type="NCBI Taxonomy" id="570835"/>
    <lineage>
        <taxon>Bacteria</taxon>
        <taxon>Pseudomonadati</taxon>
        <taxon>Acidobacteriota</taxon>
        <taxon>Terriglobia</taxon>
        <taxon>Terriglobales</taxon>
        <taxon>Acidobacteriaceae</taxon>
        <taxon>Edaphobacter</taxon>
    </lineage>
</organism>
<comment type="caution">
    <text evidence="2">The sequence shown here is derived from an EMBL/GenBank/DDBJ whole genome shotgun (WGS) entry which is preliminary data.</text>
</comment>
<dbReference type="AlphaFoldDB" id="A0A3R9NXF7"/>
<evidence type="ECO:0008006" key="4">
    <source>
        <dbReference type="Google" id="ProtNLM"/>
    </source>
</evidence>
<protein>
    <recommendedName>
        <fullName evidence="4">OmpL-like beta-barrel porin-2</fullName>
    </recommendedName>
</protein>